<dbReference type="RefSeq" id="YP_009396937.1">
    <property type="nucleotide sequence ID" value="NC_035285.1"/>
</dbReference>
<protein>
    <submittedName>
        <fullName evidence="2">Uncharacterized protein</fullName>
    </submittedName>
</protein>
<feature type="transmembrane region" description="Helical" evidence="1">
    <location>
        <begin position="9"/>
        <end position="31"/>
    </location>
</feature>
<evidence type="ECO:0000256" key="1">
    <source>
        <dbReference type="SAM" id="Phobius"/>
    </source>
</evidence>
<keyword evidence="1" id="KW-1133">Transmembrane helix</keyword>
<dbReference type="GeneID" id="33359217"/>
<gene>
    <name evidence="2" type="primary">orf46</name>
</gene>
<keyword evidence="1" id="KW-0472">Membrane</keyword>
<sequence length="46" mass="5442">MRILPKQDLLVKAIITVLFLFCKVLTIYNFLTSVSLRSLFFLDFLF</sequence>
<organism evidence="2">
    <name type="scientific">Spyridia filamentosa</name>
    <name type="common">Red alga</name>
    <name type="synonym">Fucus filamentosus</name>
    <dbReference type="NCBI Taxonomy" id="196632"/>
    <lineage>
        <taxon>Eukaryota</taxon>
        <taxon>Rhodophyta</taxon>
        <taxon>Florideophyceae</taxon>
        <taxon>Rhodymeniophycidae</taxon>
        <taxon>Ceramiales</taxon>
        <taxon>Spyridiaceae</taxon>
        <taxon>Spyridia</taxon>
    </lineage>
</organism>
<keyword evidence="1" id="KW-0812">Transmembrane</keyword>
<evidence type="ECO:0000313" key="2">
    <source>
        <dbReference type="EMBL" id="ARW66123.1"/>
    </source>
</evidence>
<reference evidence="2" key="1">
    <citation type="journal article" date="2017" name="J. Phycol.">
        <title>Analysis of chloroplast genomes and a supermatrix inform reclassification of the Rhodomelaceae (Rhodophyta).</title>
        <authorList>
            <person name="Diaz-Tapia P."/>
            <person name="Maggs C.A."/>
            <person name="West J.A."/>
            <person name="Verbruggen H."/>
        </authorList>
    </citation>
    <scope>NUCLEOTIDE SEQUENCE</scope>
    <source>
        <strain evidence="2">PD1020</strain>
    </source>
</reference>
<name>A0A1Z1MJ89_SPYFI</name>
<proteinExistence type="predicted"/>
<accession>A0A1Z1MJ89</accession>
<dbReference type="EMBL" id="MF101441">
    <property type="protein sequence ID" value="ARW66123.1"/>
    <property type="molecule type" value="Genomic_DNA"/>
</dbReference>
<dbReference type="AlphaFoldDB" id="A0A1Z1MJ89"/>
<keyword evidence="2" id="KW-0934">Plastid</keyword>
<keyword evidence="2" id="KW-0150">Chloroplast</keyword>
<geneLocation type="chloroplast" evidence="2"/>